<feature type="compositionally biased region" description="Basic and acidic residues" evidence="2">
    <location>
        <begin position="148"/>
        <end position="174"/>
    </location>
</feature>
<protein>
    <submittedName>
        <fullName evidence="3">Uncharacterized protein</fullName>
    </submittedName>
</protein>
<evidence type="ECO:0000256" key="1">
    <source>
        <dbReference type="SAM" id="Coils"/>
    </source>
</evidence>
<organism evidence="3 4">
    <name type="scientific">Dreissena polymorpha</name>
    <name type="common">Zebra mussel</name>
    <name type="synonym">Mytilus polymorpha</name>
    <dbReference type="NCBI Taxonomy" id="45954"/>
    <lineage>
        <taxon>Eukaryota</taxon>
        <taxon>Metazoa</taxon>
        <taxon>Spiralia</taxon>
        <taxon>Lophotrochozoa</taxon>
        <taxon>Mollusca</taxon>
        <taxon>Bivalvia</taxon>
        <taxon>Autobranchia</taxon>
        <taxon>Heteroconchia</taxon>
        <taxon>Euheterodonta</taxon>
        <taxon>Imparidentia</taxon>
        <taxon>Neoheterodontei</taxon>
        <taxon>Myida</taxon>
        <taxon>Dreissenoidea</taxon>
        <taxon>Dreissenidae</taxon>
        <taxon>Dreissena</taxon>
    </lineage>
</organism>
<accession>A0A9D3YSN1</accession>
<evidence type="ECO:0000313" key="3">
    <source>
        <dbReference type="EMBL" id="KAH3705351.1"/>
    </source>
</evidence>
<evidence type="ECO:0000313" key="4">
    <source>
        <dbReference type="Proteomes" id="UP000828390"/>
    </source>
</evidence>
<feature type="compositionally biased region" description="Basic and acidic residues" evidence="2">
    <location>
        <begin position="39"/>
        <end position="50"/>
    </location>
</feature>
<feature type="compositionally biased region" description="Basic residues" evidence="2">
    <location>
        <begin position="1"/>
        <end position="10"/>
    </location>
</feature>
<keyword evidence="4" id="KW-1185">Reference proteome</keyword>
<comment type="caution">
    <text evidence="3">The sequence shown here is derived from an EMBL/GenBank/DDBJ whole genome shotgun (WGS) entry which is preliminary data.</text>
</comment>
<evidence type="ECO:0000256" key="2">
    <source>
        <dbReference type="SAM" id="MobiDB-lite"/>
    </source>
</evidence>
<sequence length="331" mass="38587">MSKPDKKRKKEINSTGSVSEIDSELKADQLDSNVVPKSSKHENPIDDKLRSNEISEIKKQLKDINSKLSNMVSNVDRSVSKMNEKVKDIVERDEERLKNLVTELFEKVKEGFLKSLTKQLEVLESRIFDREVENDTLKNEIKTLKSEVNHQTEENEKLKSEIGNYDDNRRKVENESNQYSRSNNIIISGVEQVNIESESSFETAEETTKIIVAKINSIANENLTTEDIDIAHRLKKGPAGKKDIIARFKSRMTRNRILRQGKVLRSQNLFVREDLTPLNLEVFMSVKRKMKDEVKSVWSRNGYISYKDTRDVVHHVEWDEYQHWLDLPWPK</sequence>
<proteinExistence type="predicted"/>
<dbReference type="Proteomes" id="UP000828390">
    <property type="component" value="Unassembled WGS sequence"/>
</dbReference>
<reference evidence="3" key="1">
    <citation type="journal article" date="2019" name="bioRxiv">
        <title>The Genome of the Zebra Mussel, Dreissena polymorpha: A Resource for Invasive Species Research.</title>
        <authorList>
            <person name="McCartney M.A."/>
            <person name="Auch B."/>
            <person name="Kono T."/>
            <person name="Mallez S."/>
            <person name="Zhang Y."/>
            <person name="Obille A."/>
            <person name="Becker A."/>
            <person name="Abrahante J.E."/>
            <person name="Garbe J."/>
            <person name="Badalamenti J.P."/>
            <person name="Herman A."/>
            <person name="Mangelson H."/>
            <person name="Liachko I."/>
            <person name="Sullivan S."/>
            <person name="Sone E.D."/>
            <person name="Koren S."/>
            <person name="Silverstein K.A.T."/>
            <person name="Beckman K.B."/>
            <person name="Gohl D.M."/>
        </authorList>
    </citation>
    <scope>NUCLEOTIDE SEQUENCE</scope>
    <source>
        <strain evidence="3">Duluth1</strain>
        <tissue evidence="3">Whole animal</tissue>
    </source>
</reference>
<keyword evidence="1" id="KW-0175">Coiled coil</keyword>
<feature type="region of interest" description="Disordered" evidence="2">
    <location>
        <begin position="1"/>
        <end position="50"/>
    </location>
</feature>
<feature type="region of interest" description="Disordered" evidence="2">
    <location>
        <begin position="148"/>
        <end position="177"/>
    </location>
</feature>
<dbReference type="AlphaFoldDB" id="A0A9D3YSN1"/>
<name>A0A9D3YSN1_DREPO</name>
<dbReference type="EMBL" id="JAIWYP010000015">
    <property type="protein sequence ID" value="KAH3705351.1"/>
    <property type="molecule type" value="Genomic_DNA"/>
</dbReference>
<feature type="coiled-coil region" evidence="1">
    <location>
        <begin position="54"/>
        <end position="103"/>
    </location>
</feature>
<reference evidence="3" key="2">
    <citation type="submission" date="2020-11" db="EMBL/GenBank/DDBJ databases">
        <authorList>
            <person name="McCartney M.A."/>
            <person name="Auch B."/>
            <person name="Kono T."/>
            <person name="Mallez S."/>
            <person name="Becker A."/>
            <person name="Gohl D.M."/>
            <person name="Silverstein K.A.T."/>
            <person name="Koren S."/>
            <person name="Bechman K.B."/>
            <person name="Herman A."/>
            <person name="Abrahante J.E."/>
            <person name="Garbe J."/>
        </authorList>
    </citation>
    <scope>NUCLEOTIDE SEQUENCE</scope>
    <source>
        <strain evidence="3">Duluth1</strain>
        <tissue evidence="3">Whole animal</tissue>
    </source>
</reference>
<gene>
    <name evidence="3" type="ORF">DPMN_080420</name>
</gene>